<dbReference type="Gene3D" id="2.40.30.10">
    <property type="entry name" value="Translation factors"/>
    <property type="match status" value="1"/>
</dbReference>
<dbReference type="PANTHER" id="PTHR42908">
    <property type="entry name" value="TRANSLATION ELONGATION FACTOR-RELATED"/>
    <property type="match status" value="1"/>
</dbReference>
<dbReference type="EMBL" id="PQIB02000012">
    <property type="protein sequence ID" value="RLM81040.1"/>
    <property type="molecule type" value="Genomic_DNA"/>
</dbReference>
<dbReference type="Proteomes" id="UP000275267">
    <property type="component" value="Unassembled WGS sequence"/>
</dbReference>
<dbReference type="PROSITE" id="PS51722">
    <property type="entry name" value="G_TR_2"/>
    <property type="match status" value="1"/>
</dbReference>
<accession>A0A3L6QKN0</accession>
<comment type="caution">
    <text evidence="2">The sequence shown here is derived from an EMBL/GenBank/DDBJ whole genome shotgun (WGS) entry which is preliminary data.</text>
</comment>
<evidence type="ECO:0000313" key="2">
    <source>
        <dbReference type="EMBL" id="RLM81040.1"/>
    </source>
</evidence>
<dbReference type="GO" id="GO:0043022">
    <property type="term" value="F:ribosome binding"/>
    <property type="evidence" value="ECO:0007669"/>
    <property type="project" value="TreeGrafter"/>
</dbReference>
<dbReference type="InterPro" id="IPR009000">
    <property type="entry name" value="Transl_B-barrel_sf"/>
</dbReference>
<dbReference type="GO" id="GO:0005525">
    <property type="term" value="F:GTP binding"/>
    <property type="evidence" value="ECO:0007669"/>
    <property type="project" value="InterPro"/>
</dbReference>
<dbReference type="InterPro" id="IPR027417">
    <property type="entry name" value="P-loop_NTPase"/>
</dbReference>
<organism evidence="2 3">
    <name type="scientific">Panicum miliaceum</name>
    <name type="common">Proso millet</name>
    <name type="synonym">Broomcorn millet</name>
    <dbReference type="NCBI Taxonomy" id="4540"/>
    <lineage>
        <taxon>Eukaryota</taxon>
        <taxon>Viridiplantae</taxon>
        <taxon>Streptophyta</taxon>
        <taxon>Embryophyta</taxon>
        <taxon>Tracheophyta</taxon>
        <taxon>Spermatophyta</taxon>
        <taxon>Magnoliopsida</taxon>
        <taxon>Liliopsida</taxon>
        <taxon>Poales</taxon>
        <taxon>Poaceae</taxon>
        <taxon>PACMAD clade</taxon>
        <taxon>Panicoideae</taxon>
        <taxon>Panicodae</taxon>
        <taxon>Paniceae</taxon>
        <taxon>Panicinae</taxon>
        <taxon>Panicum</taxon>
        <taxon>Panicum sect. Panicum</taxon>
    </lineage>
</organism>
<dbReference type="InterPro" id="IPR000795">
    <property type="entry name" value="T_Tr_GTP-bd_dom"/>
</dbReference>
<name>A0A3L6QKN0_PANMI</name>
<proteinExistence type="predicted"/>
<dbReference type="PRINTS" id="PR00315">
    <property type="entry name" value="ELONGATNFCT"/>
</dbReference>
<evidence type="ECO:0000313" key="3">
    <source>
        <dbReference type="Proteomes" id="UP000275267"/>
    </source>
</evidence>
<dbReference type="OrthoDB" id="364892at2759"/>
<dbReference type="STRING" id="4540.A0A3L6QKN0"/>
<dbReference type="GO" id="GO:1990904">
    <property type="term" value="C:ribonucleoprotein complex"/>
    <property type="evidence" value="ECO:0007669"/>
    <property type="project" value="TreeGrafter"/>
</dbReference>
<gene>
    <name evidence="2" type="ORF">C2845_PM12G16750</name>
</gene>
<feature type="domain" description="Tr-type G" evidence="1">
    <location>
        <begin position="13"/>
        <end position="261"/>
    </location>
</feature>
<dbReference type="Gene3D" id="3.40.50.300">
    <property type="entry name" value="P-loop containing nucleotide triphosphate hydrolases"/>
    <property type="match status" value="1"/>
</dbReference>
<dbReference type="SUPFAM" id="SSF50447">
    <property type="entry name" value="Translation proteins"/>
    <property type="match status" value="1"/>
</dbReference>
<dbReference type="Gene3D" id="3.90.1430.10">
    <property type="entry name" value="Yeast translation eEF2 (G' domain)"/>
    <property type="match status" value="1"/>
</dbReference>
<dbReference type="Pfam" id="PF00009">
    <property type="entry name" value="GTP_EFTU"/>
    <property type="match status" value="1"/>
</dbReference>
<dbReference type="SUPFAM" id="SSF52540">
    <property type="entry name" value="P-loop containing nucleoside triphosphate hydrolases"/>
    <property type="match status" value="1"/>
</dbReference>
<keyword evidence="3" id="KW-1185">Reference proteome</keyword>
<protein>
    <recommendedName>
        <fullName evidence="1">Tr-type G domain-containing protein</fullName>
    </recommendedName>
</protein>
<evidence type="ECO:0000259" key="1">
    <source>
        <dbReference type="PROSITE" id="PS51722"/>
    </source>
</evidence>
<dbReference type="GO" id="GO:0003924">
    <property type="term" value="F:GTPase activity"/>
    <property type="evidence" value="ECO:0007669"/>
    <property type="project" value="InterPro"/>
</dbReference>
<dbReference type="AlphaFoldDB" id="A0A3L6QKN0"/>
<dbReference type="PANTHER" id="PTHR42908:SF22">
    <property type="entry name" value="ELONGATION FACTOR EFG DOMAIN-CONTAINING PROTEIN"/>
    <property type="match status" value="1"/>
</dbReference>
<sequence length="370" mass="40077">MPVPAAASAADPRLVRNTCILAHVDHGKTSLADHLVASGGSGLLHPRLAGSARFMDHLPEEQRRAITMKSSSVALRHAHPTGVHRVHLIDSPGHADFCSEVSAAARLSDSALIVVDAAKGVRIQTHAALRQAFVERLRPCLKTGASKVMLLRVFWGPYYVDKEKKAILPLRKESAGSGADQQPAFVQNVLKPLWKVYQRGLMPNGAEWMHNDIVSVFNLKVSSRELHSKDPKVSLHAVLRAWLPLAESVMEMLVECTPDPVAAQAFRVPRLMPERRIAAGGHASIVAEMELVRSCVAACSTNASAPVVVFVSKMFAVPYSMLPSKGLNGELLNHNHGNSEPGSEEECFLAFARVFSGVLRAGQKVFVLSP</sequence>
<dbReference type="GO" id="GO:0042256">
    <property type="term" value="P:cytosolic ribosome assembly"/>
    <property type="evidence" value="ECO:0007669"/>
    <property type="project" value="TreeGrafter"/>
</dbReference>
<dbReference type="GO" id="GO:0005829">
    <property type="term" value="C:cytosol"/>
    <property type="evidence" value="ECO:0007669"/>
    <property type="project" value="TreeGrafter"/>
</dbReference>
<reference evidence="3" key="1">
    <citation type="journal article" date="2019" name="Nat. Commun.">
        <title>The genome of broomcorn millet.</title>
        <authorList>
            <person name="Zou C."/>
            <person name="Miki D."/>
            <person name="Li D."/>
            <person name="Tang Q."/>
            <person name="Xiao L."/>
            <person name="Rajput S."/>
            <person name="Deng P."/>
            <person name="Jia W."/>
            <person name="Huang R."/>
            <person name="Zhang M."/>
            <person name="Sun Y."/>
            <person name="Hu J."/>
            <person name="Fu X."/>
            <person name="Schnable P.S."/>
            <person name="Li F."/>
            <person name="Zhang H."/>
            <person name="Feng B."/>
            <person name="Zhu X."/>
            <person name="Liu R."/>
            <person name="Schnable J.C."/>
            <person name="Zhu J.-K."/>
            <person name="Zhang H."/>
        </authorList>
    </citation>
    <scope>NUCLEOTIDE SEQUENCE [LARGE SCALE GENOMIC DNA]</scope>
</reference>